<gene>
    <name evidence="4" type="ORF">FHP25_38825</name>
</gene>
<organism evidence="4 5">
    <name type="scientific">Vineibacter terrae</name>
    <dbReference type="NCBI Taxonomy" id="2586908"/>
    <lineage>
        <taxon>Bacteria</taxon>
        <taxon>Pseudomonadati</taxon>
        <taxon>Pseudomonadota</taxon>
        <taxon>Alphaproteobacteria</taxon>
        <taxon>Hyphomicrobiales</taxon>
        <taxon>Vineibacter</taxon>
    </lineage>
</organism>
<dbReference type="InterPro" id="IPR051052">
    <property type="entry name" value="Diverse_substrate_MTase"/>
</dbReference>
<dbReference type="GO" id="GO:0032259">
    <property type="term" value="P:methylation"/>
    <property type="evidence" value="ECO:0007669"/>
    <property type="project" value="UniProtKB-KW"/>
</dbReference>
<dbReference type="Proteomes" id="UP000321638">
    <property type="component" value="Unassembled WGS sequence"/>
</dbReference>
<dbReference type="SUPFAM" id="SSF53335">
    <property type="entry name" value="S-adenosyl-L-methionine-dependent methyltransferases"/>
    <property type="match status" value="1"/>
</dbReference>
<evidence type="ECO:0000256" key="2">
    <source>
        <dbReference type="ARBA" id="ARBA00022679"/>
    </source>
</evidence>
<evidence type="ECO:0000256" key="1">
    <source>
        <dbReference type="ARBA" id="ARBA00022603"/>
    </source>
</evidence>
<keyword evidence="1 4" id="KW-0489">Methyltransferase</keyword>
<sequence length="257" mass="27696">MEQGATFDEVADLYDAARPGYPDALFADIVRAAGLTAGDPILEVGCGTGKATAGFAQRGLHVVALDPGADLIRVARSSLAPFNDITLVAARFEDWLAPPAAFKLVAAAQAAHWIAPEVFFAKAAMAMAPGGWLAIFGNVPVPRPSPLLDEFHRIYAQHIPGFTPGPPPEAWYLPGGPVPRLFDDSRRFGAVMHQRYPWRQPHTTASFIDLSRTQSYHRMLAPAQREALFAALAAAIDAQGGRLELACETHLHMAPRL</sequence>
<evidence type="ECO:0000313" key="4">
    <source>
        <dbReference type="EMBL" id="TXL69491.1"/>
    </source>
</evidence>
<accession>A0A5C8P724</accession>
<dbReference type="CDD" id="cd02440">
    <property type="entry name" value="AdoMet_MTases"/>
    <property type="match status" value="1"/>
</dbReference>
<proteinExistence type="predicted"/>
<keyword evidence="5" id="KW-1185">Reference proteome</keyword>
<dbReference type="AlphaFoldDB" id="A0A5C8P724"/>
<name>A0A5C8P724_9HYPH</name>
<dbReference type="PANTHER" id="PTHR44942">
    <property type="entry name" value="METHYLTRANSF_11 DOMAIN-CONTAINING PROTEIN"/>
    <property type="match status" value="1"/>
</dbReference>
<dbReference type="PANTHER" id="PTHR44942:SF4">
    <property type="entry name" value="METHYLTRANSFERASE TYPE 11 DOMAIN-CONTAINING PROTEIN"/>
    <property type="match status" value="1"/>
</dbReference>
<comment type="caution">
    <text evidence="4">The sequence shown here is derived from an EMBL/GenBank/DDBJ whole genome shotgun (WGS) entry which is preliminary data.</text>
</comment>
<dbReference type="InterPro" id="IPR041698">
    <property type="entry name" value="Methyltransf_25"/>
</dbReference>
<evidence type="ECO:0000259" key="3">
    <source>
        <dbReference type="Pfam" id="PF13649"/>
    </source>
</evidence>
<dbReference type="GO" id="GO:0008168">
    <property type="term" value="F:methyltransferase activity"/>
    <property type="evidence" value="ECO:0007669"/>
    <property type="project" value="UniProtKB-KW"/>
</dbReference>
<dbReference type="EMBL" id="VDUZ01000081">
    <property type="protein sequence ID" value="TXL69491.1"/>
    <property type="molecule type" value="Genomic_DNA"/>
</dbReference>
<feature type="domain" description="Methyltransferase" evidence="3">
    <location>
        <begin position="41"/>
        <end position="131"/>
    </location>
</feature>
<protein>
    <submittedName>
        <fullName evidence="4">Class I SAM-dependent methyltransferase</fullName>
    </submittedName>
</protein>
<evidence type="ECO:0000313" key="5">
    <source>
        <dbReference type="Proteomes" id="UP000321638"/>
    </source>
</evidence>
<dbReference type="InterPro" id="IPR029063">
    <property type="entry name" value="SAM-dependent_MTases_sf"/>
</dbReference>
<dbReference type="Pfam" id="PF13649">
    <property type="entry name" value="Methyltransf_25"/>
    <property type="match status" value="1"/>
</dbReference>
<dbReference type="Gene3D" id="3.40.50.150">
    <property type="entry name" value="Vaccinia Virus protein VP39"/>
    <property type="match status" value="1"/>
</dbReference>
<dbReference type="OrthoDB" id="9777830at2"/>
<reference evidence="4 5" key="1">
    <citation type="submission" date="2019-06" db="EMBL/GenBank/DDBJ databases">
        <title>New taxonomy in bacterial strain CC-CFT640, isolated from vineyard.</title>
        <authorList>
            <person name="Lin S.-Y."/>
            <person name="Tsai C.-F."/>
            <person name="Young C.-C."/>
        </authorList>
    </citation>
    <scope>NUCLEOTIDE SEQUENCE [LARGE SCALE GENOMIC DNA]</scope>
    <source>
        <strain evidence="4 5">CC-CFT640</strain>
    </source>
</reference>
<keyword evidence="2 4" id="KW-0808">Transferase</keyword>
<dbReference type="RefSeq" id="WP_147852394.1">
    <property type="nucleotide sequence ID" value="NZ_VDUZ01000081.1"/>
</dbReference>